<dbReference type="PROSITE" id="PS51352">
    <property type="entry name" value="THIOREDOXIN_2"/>
    <property type="match status" value="1"/>
</dbReference>
<keyword evidence="3" id="KW-0676">Redox-active center</keyword>
<keyword evidence="2" id="KW-0201">Cytochrome c-type biogenesis</keyword>
<name>A0A7W7Y8G2_9BACT</name>
<dbReference type="GO" id="GO:0016491">
    <property type="term" value="F:oxidoreductase activity"/>
    <property type="evidence" value="ECO:0007669"/>
    <property type="project" value="InterPro"/>
</dbReference>
<dbReference type="InterPro" id="IPR017937">
    <property type="entry name" value="Thioredoxin_CS"/>
</dbReference>
<dbReference type="Gene3D" id="3.40.30.10">
    <property type="entry name" value="Glutaredoxin"/>
    <property type="match status" value="1"/>
</dbReference>
<evidence type="ECO:0000256" key="3">
    <source>
        <dbReference type="ARBA" id="ARBA00023284"/>
    </source>
</evidence>
<dbReference type="AlphaFoldDB" id="A0A7W7Y8G2"/>
<keyword evidence="7" id="KW-1185">Reference proteome</keyword>
<dbReference type="PROSITE" id="PS00194">
    <property type="entry name" value="THIOREDOXIN_1"/>
    <property type="match status" value="1"/>
</dbReference>
<comment type="caution">
    <text evidence="6">The sequence shown here is derived from an EMBL/GenBank/DDBJ whole genome shotgun (WGS) entry which is preliminary data.</text>
</comment>
<keyword evidence="6" id="KW-0413">Isomerase</keyword>
<dbReference type="PANTHER" id="PTHR42852:SF17">
    <property type="entry name" value="THIOREDOXIN-LIKE PROTEIN HI_1115"/>
    <property type="match status" value="1"/>
</dbReference>
<dbReference type="InterPro" id="IPR013766">
    <property type="entry name" value="Thioredoxin_domain"/>
</dbReference>
<evidence type="ECO:0000256" key="2">
    <source>
        <dbReference type="ARBA" id="ARBA00022748"/>
    </source>
</evidence>
<dbReference type="InterPro" id="IPR036249">
    <property type="entry name" value="Thioredoxin-like_sf"/>
</dbReference>
<reference evidence="6 7" key="1">
    <citation type="submission" date="2020-08" db="EMBL/GenBank/DDBJ databases">
        <title>Genomic Encyclopedia of Type Strains, Phase IV (KMG-IV): sequencing the most valuable type-strain genomes for metagenomic binning, comparative biology and taxonomic classification.</title>
        <authorList>
            <person name="Goeker M."/>
        </authorList>
    </citation>
    <scope>NUCLEOTIDE SEQUENCE [LARGE SCALE GENOMIC DNA]</scope>
    <source>
        <strain evidence="6 7">DSM 12252</strain>
    </source>
</reference>
<gene>
    <name evidence="6" type="ORF">HNQ65_000944</name>
</gene>
<evidence type="ECO:0000256" key="1">
    <source>
        <dbReference type="ARBA" id="ARBA00004196"/>
    </source>
</evidence>
<dbReference type="GO" id="GO:0017004">
    <property type="term" value="P:cytochrome complex assembly"/>
    <property type="evidence" value="ECO:0007669"/>
    <property type="project" value="UniProtKB-KW"/>
</dbReference>
<comment type="subcellular location">
    <subcellularLocation>
        <location evidence="1">Cell envelope</location>
    </subcellularLocation>
</comment>
<evidence type="ECO:0000256" key="4">
    <source>
        <dbReference type="SAM" id="SignalP"/>
    </source>
</evidence>
<dbReference type="SUPFAM" id="SSF52833">
    <property type="entry name" value="Thioredoxin-like"/>
    <property type="match status" value="1"/>
</dbReference>
<dbReference type="PANTHER" id="PTHR42852">
    <property type="entry name" value="THIOL:DISULFIDE INTERCHANGE PROTEIN DSBE"/>
    <property type="match status" value="1"/>
</dbReference>
<dbReference type="InterPro" id="IPR050553">
    <property type="entry name" value="Thioredoxin_ResA/DsbE_sf"/>
</dbReference>
<evidence type="ECO:0000313" key="6">
    <source>
        <dbReference type="EMBL" id="MBB5031390.1"/>
    </source>
</evidence>
<organism evidence="6 7">
    <name type="scientific">Prosthecobacter vanneervenii</name>
    <dbReference type="NCBI Taxonomy" id="48466"/>
    <lineage>
        <taxon>Bacteria</taxon>
        <taxon>Pseudomonadati</taxon>
        <taxon>Verrucomicrobiota</taxon>
        <taxon>Verrucomicrobiia</taxon>
        <taxon>Verrucomicrobiales</taxon>
        <taxon>Verrucomicrobiaceae</taxon>
        <taxon>Prosthecobacter</taxon>
    </lineage>
</organism>
<dbReference type="GO" id="GO:0016853">
    <property type="term" value="F:isomerase activity"/>
    <property type="evidence" value="ECO:0007669"/>
    <property type="project" value="UniProtKB-KW"/>
</dbReference>
<dbReference type="InterPro" id="IPR013740">
    <property type="entry name" value="Redoxin"/>
</dbReference>
<accession>A0A7W7Y8G2</accession>
<feature type="chain" id="PRO_5031150311" evidence="4">
    <location>
        <begin position="19"/>
        <end position="315"/>
    </location>
</feature>
<keyword evidence="4" id="KW-0732">Signal</keyword>
<evidence type="ECO:0000259" key="5">
    <source>
        <dbReference type="PROSITE" id="PS51352"/>
    </source>
</evidence>
<proteinExistence type="predicted"/>
<feature type="signal peptide" evidence="4">
    <location>
        <begin position="1"/>
        <end position="18"/>
    </location>
</feature>
<sequence length="315" mass="34193">MKFAICVLLLCSSGLAGAQSAPSAEAEAEAAVTAAKAKAQRLFAAGISEKELLEVAKEANKSGVPRQQIIEAKLVWGLRSQNTDFLVKILPEVEILAENFDPATAAAMPNADAVRSFISYIKAMKAESSQDEAGFKQHILEALWLNPQQGQVFLQSISKHRLADEMANLKVDLKLPLTTSGGEATTLNDVLGGKKALLLDFWASWCGPCMQLMPALKHKAETLSAHGIVVAAVNKDDENAESTAERLRNELSMPMPWLVEPPERPFTKELQIESIPRMVLISPDGKVLFNGHPEDPALWVALKKIDPAIEPVKAQ</sequence>
<dbReference type="Pfam" id="PF08534">
    <property type="entry name" value="Redoxin"/>
    <property type="match status" value="1"/>
</dbReference>
<evidence type="ECO:0000313" key="7">
    <source>
        <dbReference type="Proteomes" id="UP000590740"/>
    </source>
</evidence>
<dbReference type="RefSeq" id="WP_184338318.1">
    <property type="nucleotide sequence ID" value="NZ_JACHIG010000001.1"/>
</dbReference>
<dbReference type="GO" id="GO:0030313">
    <property type="term" value="C:cell envelope"/>
    <property type="evidence" value="ECO:0007669"/>
    <property type="project" value="UniProtKB-SubCell"/>
</dbReference>
<dbReference type="CDD" id="cd02966">
    <property type="entry name" value="TlpA_like_family"/>
    <property type="match status" value="1"/>
</dbReference>
<dbReference type="EMBL" id="JACHIG010000001">
    <property type="protein sequence ID" value="MBB5031390.1"/>
    <property type="molecule type" value="Genomic_DNA"/>
</dbReference>
<protein>
    <submittedName>
        <fullName evidence="6">Thiol-disulfide isomerase/thioredoxin</fullName>
    </submittedName>
</protein>
<dbReference type="Proteomes" id="UP000590740">
    <property type="component" value="Unassembled WGS sequence"/>
</dbReference>
<feature type="domain" description="Thioredoxin" evidence="5">
    <location>
        <begin position="160"/>
        <end position="310"/>
    </location>
</feature>